<evidence type="ECO:0000256" key="1">
    <source>
        <dbReference type="SAM" id="Phobius"/>
    </source>
</evidence>
<gene>
    <name evidence="2" type="ORF">BIFANG_03764</name>
</gene>
<dbReference type="PATRIC" id="fig|518635.17.peg.333"/>
<dbReference type="eggNOG" id="COG1357">
    <property type="taxonomic scope" value="Bacteria"/>
</dbReference>
<evidence type="ECO:0000313" key="3">
    <source>
        <dbReference type="Proteomes" id="UP000006408"/>
    </source>
</evidence>
<name>C4FHC8_9BIFI</name>
<dbReference type="AlphaFoldDB" id="C4FHC8"/>
<comment type="caution">
    <text evidence="2">The sequence shown here is derived from an EMBL/GenBank/DDBJ whole genome shotgun (WGS) entry which is preliminary data.</text>
</comment>
<protein>
    <submittedName>
        <fullName evidence="2">Pentapeptide repeat protein</fullName>
    </submittedName>
</protein>
<feature type="transmembrane region" description="Helical" evidence="1">
    <location>
        <begin position="7"/>
        <end position="27"/>
    </location>
</feature>
<feature type="transmembrane region" description="Helical" evidence="1">
    <location>
        <begin position="47"/>
        <end position="66"/>
    </location>
</feature>
<dbReference type="Gene3D" id="2.160.20.80">
    <property type="entry name" value="E3 ubiquitin-protein ligase SopA"/>
    <property type="match status" value="1"/>
</dbReference>
<reference evidence="2" key="1">
    <citation type="submission" date="2009-04" db="EMBL/GenBank/DDBJ databases">
        <authorList>
            <person name="Weinstock G."/>
            <person name="Sodergren E."/>
            <person name="Clifton S."/>
            <person name="Fulton L."/>
            <person name="Fulton B."/>
            <person name="Courtney L."/>
            <person name="Fronick C."/>
            <person name="Harrison M."/>
            <person name="Strong C."/>
            <person name="Farmer C."/>
            <person name="Delahaunty K."/>
            <person name="Markovic C."/>
            <person name="Hall O."/>
            <person name="Minx P."/>
            <person name="Tomlinson C."/>
            <person name="Mitreva M."/>
            <person name="Nelson J."/>
            <person name="Hou S."/>
            <person name="Wollam A."/>
            <person name="Pepin K.H."/>
            <person name="Johnson M."/>
            <person name="Bhonagiri V."/>
            <person name="Nash W.E."/>
            <person name="Warren W."/>
            <person name="Chinwalla A."/>
            <person name="Mardis E.R."/>
            <person name="Wilson R.K."/>
        </authorList>
    </citation>
    <scope>NUCLEOTIDE SEQUENCE [LARGE SCALE GENOMIC DNA]</scope>
    <source>
        <strain evidence="2">DSM 20098</strain>
    </source>
</reference>
<dbReference type="KEGG" id="bang:BBAG_0324"/>
<keyword evidence="1" id="KW-1133">Transmembrane helix</keyword>
<dbReference type="EMBL" id="ABYS02000013">
    <property type="protein sequence ID" value="EEP20441.1"/>
    <property type="molecule type" value="Genomic_DNA"/>
</dbReference>
<keyword evidence="1" id="KW-0812">Transmembrane</keyword>
<dbReference type="InterPro" id="IPR051082">
    <property type="entry name" value="Pentapeptide-BTB/POZ_domain"/>
</dbReference>
<organism evidence="2 3">
    <name type="scientific">Bifidobacterium angulatum DSM 20098 = JCM 7096</name>
    <dbReference type="NCBI Taxonomy" id="518635"/>
    <lineage>
        <taxon>Bacteria</taxon>
        <taxon>Bacillati</taxon>
        <taxon>Actinomycetota</taxon>
        <taxon>Actinomycetes</taxon>
        <taxon>Bifidobacteriales</taxon>
        <taxon>Bifidobacteriaceae</taxon>
        <taxon>Bifidobacterium</taxon>
    </lineage>
</organism>
<dbReference type="SUPFAM" id="SSF141571">
    <property type="entry name" value="Pentapeptide repeat-like"/>
    <property type="match status" value="1"/>
</dbReference>
<sequence length="394" mass="43230">MGRLPLFAAIAIWAVLGIIAFLLAMWWLGRVPFWQLKLDPMKQAENIVKIALTLVGGVGAVAYLVIKYQERQQAGRAEKREKDRIVETKVQDAINQLGSDKASTRIAGVYALTDIADRYKGGYRQRVVDILCGYLRSDRETYPLGEDGKPATGLPRSGDADKAVESTILSMFVAHLKKGPRDENGDVTLRQQVRNDQLWCDCSFDLHGATFHEDVRLIGTTFEHGLNFQGTKFERGANFSGAHFTGGASFSGAHFTGGADFGGADLDGANFSGAHFTGGANFNVADLDGANFSGAHFTGGANFVMAEFRTSAVFSGIQGQPSFRFEECKFNKIFRGAYEWGPIPIPEDNDGLPAGAVWKDFLEEALKDKDFLELWRNLNKCLKEYGKDGGTTNR</sequence>
<dbReference type="InterPro" id="IPR001646">
    <property type="entry name" value="5peptide_repeat"/>
</dbReference>
<dbReference type="HOGENOM" id="CLU_699546_0_0_11"/>
<evidence type="ECO:0000313" key="2">
    <source>
        <dbReference type="EMBL" id="EEP20441.1"/>
    </source>
</evidence>
<accession>C4FHC8</accession>
<keyword evidence="1" id="KW-0472">Membrane</keyword>
<keyword evidence="3" id="KW-1185">Reference proteome</keyword>
<dbReference type="Pfam" id="PF13576">
    <property type="entry name" value="Pentapeptide_3"/>
    <property type="match status" value="1"/>
</dbReference>
<dbReference type="Proteomes" id="UP000006408">
    <property type="component" value="Unassembled WGS sequence"/>
</dbReference>
<proteinExistence type="predicted"/>
<dbReference type="PANTHER" id="PTHR14136:SF17">
    <property type="entry name" value="BTB_POZ DOMAIN-CONTAINING PROTEIN KCTD9"/>
    <property type="match status" value="1"/>
</dbReference>
<dbReference type="PANTHER" id="PTHR14136">
    <property type="entry name" value="BTB_POZ DOMAIN-CONTAINING PROTEIN KCTD9"/>
    <property type="match status" value="1"/>
</dbReference>